<evidence type="ECO:0000313" key="2">
    <source>
        <dbReference type="Proteomes" id="UP001176941"/>
    </source>
</evidence>
<sequence>MLRFSTEEVLELGGSGVCVGFVLLEVTLSVAGTESEPTAHLASDLGLAWATIAVSRLLATQLRKVARVGPCEAALEGMPRKCPRDGILLGHPGLLLKRPFSICDAADTSARGSVVSKMQKFESSWVFWRQKHYRGEKKSRFRP</sequence>
<keyword evidence="2" id="KW-1185">Reference proteome</keyword>
<gene>
    <name evidence="1" type="ORF">MRATA1EN1_LOCUS31109</name>
</gene>
<comment type="caution">
    <text evidence="1">The sequence shown here is derived from an EMBL/GenBank/DDBJ whole genome shotgun (WGS) entry which is preliminary data.</text>
</comment>
<evidence type="ECO:0000313" key="1">
    <source>
        <dbReference type="EMBL" id="CAI9149491.1"/>
    </source>
</evidence>
<name>A0ABN8XPH9_RANTA</name>
<accession>A0ABN8XPH9</accession>
<proteinExistence type="predicted"/>
<dbReference type="Proteomes" id="UP001176941">
    <property type="component" value="Unassembled WGS sequence"/>
</dbReference>
<protein>
    <submittedName>
        <fullName evidence="1">Uncharacterized protein</fullName>
    </submittedName>
</protein>
<organism evidence="1 2">
    <name type="scientific">Rangifer tarandus platyrhynchus</name>
    <name type="common">Svalbard reindeer</name>
    <dbReference type="NCBI Taxonomy" id="3082113"/>
    <lineage>
        <taxon>Eukaryota</taxon>
        <taxon>Metazoa</taxon>
        <taxon>Chordata</taxon>
        <taxon>Craniata</taxon>
        <taxon>Vertebrata</taxon>
        <taxon>Euteleostomi</taxon>
        <taxon>Mammalia</taxon>
        <taxon>Eutheria</taxon>
        <taxon>Laurasiatheria</taxon>
        <taxon>Artiodactyla</taxon>
        <taxon>Ruminantia</taxon>
        <taxon>Pecora</taxon>
        <taxon>Cervidae</taxon>
        <taxon>Odocoileinae</taxon>
        <taxon>Rangifer</taxon>
    </lineage>
</organism>
<dbReference type="EMBL" id="CATKSN020000332">
    <property type="protein sequence ID" value="CAI9149491.1"/>
    <property type="molecule type" value="Genomic_DNA"/>
</dbReference>
<reference evidence="1" key="1">
    <citation type="submission" date="2023-04" db="EMBL/GenBank/DDBJ databases">
        <authorList>
            <consortium name="ELIXIR-Norway"/>
        </authorList>
    </citation>
    <scope>NUCLEOTIDE SEQUENCE [LARGE SCALE GENOMIC DNA]</scope>
</reference>